<dbReference type="Proteomes" id="UP000186132">
    <property type="component" value="Unassembled WGS sequence"/>
</dbReference>
<evidence type="ECO:0000256" key="2">
    <source>
        <dbReference type="ARBA" id="ARBA00022692"/>
    </source>
</evidence>
<keyword evidence="2 5" id="KW-0812">Transmembrane</keyword>
<dbReference type="EMBL" id="FQVU01000003">
    <property type="protein sequence ID" value="SHG84985.1"/>
    <property type="molecule type" value="Genomic_DNA"/>
</dbReference>
<evidence type="ECO:0000313" key="7">
    <source>
        <dbReference type="EMBL" id="SHG84985.1"/>
    </source>
</evidence>
<accession>A0A1M5N690</accession>
<sequence length="317" mass="33911">MFLDPVWLLLLLLVAALAVVYAGLQLRRTRFVARFSNVDLLGSVAPRRPGWRRHLTFGLLLVSLAVLSVGVAKPSRAVKVPRENATVMLDIDVSLSMKATDVLPSRFQVAKTAGKQFADVLPAKINLGLVSFARSASVVVAPTVNREQVKKGVDSLQLQNYTAIGEAIFGSLQAIDVYTKTTTAKGSKPPPRRIVLLSDGTSTVGRSVTDAIAAAKKDNVQVSTIAFGTPNGTVTDRGQTVLVPADNATLARIARETGGSFHTAASEQELRDVYSDIGSQIGYTTEKRDISWSFLLTGVLFLFAAGGTAMLWSGRLV</sequence>
<dbReference type="SUPFAM" id="SSF53300">
    <property type="entry name" value="vWA-like"/>
    <property type="match status" value="1"/>
</dbReference>
<keyword evidence="1" id="KW-1003">Cell membrane</keyword>
<keyword evidence="8" id="KW-1185">Reference proteome</keyword>
<dbReference type="STRING" id="1206085.SAMN05443575_2926"/>
<evidence type="ECO:0000256" key="3">
    <source>
        <dbReference type="ARBA" id="ARBA00022989"/>
    </source>
</evidence>
<dbReference type="PROSITE" id="PS50234">
    <property type="entry name" value="VWFA"/>
    <property type="match status" value="1"/>
</dbReference>
<dbReference type="InterPro" id="IPR036465">
    <property type="entry name" value="vWFA_dom_sf"/>
</dbReference>
<evidence type="ECO:0000256" key="5">
    <source>
        <dbReference type="SAM" id="Phobius"/>
    </source>
</evidence>
<feature type="transmembrane region" description="Helical" evidence="5">
    <location>
        <begin position="292"/>
        <end position="312"/>
    </location>
</feature>
<dbReference type="PANTHER" id="PTHR22550">
    <property type="entry name" value="SPORE GERMINATION PROTEIN"/>
    <property type="match status" value="1"/>
</dbReference>
<dbReference type="InterPro" id="IPR002035">
    <property type="entry name" value="VWF_A"/>
</dbReference>
<feature type="domain" description="VWFA" evidence="6">
    <location>
        <begin position="86"/>
        <end position="277"/>
    </location>
</feature>
<proteinExistence type="predicted"/>
<dbReference type="AlphaFoldDB" id="A0A1M5N690"/>
<name>A0A1M5N690_9ACTN</name>
<protein>
    <submittedName>
        <fullName evidence="7">Ca-activated chloride channel family protein</fullName>
    </submittedName>
</protein>
<dbReference type="InterPro" id="IPR024163">
    <property type="entry name" value="Aerotolerance_reg_N"/>
</dbReference>
<dbReference type="Pfam" id="PF07584">
    <property type="entry name" value="BatA"/>
    <property type="match status" value="1"/>
</dbReference>
<dbReference type="RefSeq" id="WP_073390977.1">
    <property type="nucleotide sequence ID" value="NZ_FQVU01000003.1"/>
</dbReference>
<dbReference type="OrthoDB" id="8882959at2"/>
<dbReference type="PANTHER" id="PTHR22550:SF5">
    <property type="entry name" value="LEUCINE ZIPPER PROTEIN 4"/>
    <property type="match status" value="1"/>
</dbReference>
<dbReference type="Gene3D" id="3.40.50.410">
    <property type="entry name" value="von Willebrand factor, type A domain"/>
    <property type="match status" value="1"/>
</dbReference>
<organism evidence="7 8">
    <name type="scientific">Jatrophihabitans endophyticus</name>
    <dbReference type="NCBI Taxonomy" id="1206085"/>
    <lineage>
        <taxon>Bacteria</taxon>
        <taxon>Bacillati</taxon>
        <taxon>Actinomycetota</taxon>
        <taxon>Actinomycetes</taxon>
        <taxon>Jatrophihabitantales</taxon>
        <taxon>Jatrophihabitantaceae</taxon>
        <taxon>Jatrophihabitans</taxon>
    </lineage>
</organism>
<dbReference type="SMART" id="SM00327">
    <property type="entry name" value="VWA"/>
    <property type="match status" value="1"/>
</dbReference>
<evidence type="ECO:0000256" key="1">
    <source>
        <dbReference type="ARBA" id="ARBA00022475"/>
    </source>
</evidence>
<gene>
    <name evidence="7" type="ORF">SAMN05443575_2926</name>
</gene>
<dbReference type="InterPro" id="IPR050768">
    <property type="entry name" value="UPF0353/GerABKA_families"/>
</dbReference>
<reference evidence="7 8" key="1">
    <citation type="submission" date="2016-11" db="EMBL/GenBank/DDBJ databases">
        <authorList>
            <person name="Jaros S."/>
            <person name="Januszkiewicz K."/>
            <person name="Wedrychowicz H."/>
        </authorList>
    </citation>
    <scope>NUCLEOTIDE SEQUENCE [LARGE SCALE GENOMIC DNA]</scope>
    <source>
        <strain evidence="7 8">DSM 45627</strain>
    </source>
</reference>
<keyword evidence="3 5" id="KW-1133">Transmembrane helix</keyword>
<keyword evidence="4 5" id="KW-0472">Membrane</keyword>
<dbReference type="Pfam" id="PF13519">
    <property type="entry name" value="VWA_2"/>
    <property type="match status" value="1"/>
</dbReference>
<evidence type="ECO:0000259" key="6">
    <source>
        <dbReference type="PROSITE" id="PS50234"/>
    </source>
</evidence>
<evidence type="ECO:0000313" key="8">
    <source>
        <dbReference type="Proteomes" id="UP000186132"/>
    </source>
</evidence>
<evidence type="ECO:0000256" key="4">
    <source>
        <dbReference type="ARBA" id="ARBA00023136"/>
    </source>
</evidence>